<feature type="region of interest" description="Disordered" evidence="1">
    <location>
        <begin position="1"/>
        <end position="55"/>
    </location>
</feature>
<accession>A0A6M3LL19</accession>
<feature type="compositionally biased region" description="Basic residues" evidence="1">
    <location>
        <begin position="42"/>
        <end position="55"/>
    </location>
</feature>
<reference evidence="2" key="1">
    <citation type="submission" date="2020-03" db="EMBL/GenBank/DDBJ databases">
        <title>The deep terrestrial virosphere.</title>
        <authorList>
            <person name="Holmfeldt K."/>
            <person name="Nilsson E."/>
            <person name="Simone D."/>
            <person name="Lopez-Fernandez M."/>
            <person name="Wu X."/>
            <person name="de Brujin I."/>
            <person name="Lundin D."/>
            <person name="Andersson A."/>
            <person name="Bertilsson S."/>
            <person name="Dopson M."/>
        </authorList>
    </citation>
    <scope>NUCLEOTIDE SEQUENCE</scope>
    <source>
        <strain evidence="2">MM415B04022</strain>
    </source>
</reference>
<feature type="compositionally biased region" description="Basic and acidic residues" evidence="1">
    <location>
        <begin position="1"/>
        <end position="17"/>
    </location>
</feature>
<gene>
    <name evidence="2" type="ORF">MM415B04022_0003</name>
</gene>
<evidence type="ECO:0000313" key="2">
    <source>
        <dbReference type="EMBL" id="QJA94034.1"/>
    </source>
</evidence>
<evidence type="ECO:0000256" key="1">
    <source>
        <dbReference type="SAM" id="MobiDB-lite"/>
    </source>
</evidence>
<name>A0A6M3LL19_9ZZZZ</name>
<dbReference type="EMBL" id="MT143198">
    <property type="protein sequence ID" value="QJA94034.1"/>
    <property type="molecule type" value="Genomic_DNA"/>
</dbReference>
<sequence length="55" mass="6043">MPKELHGKKLTSHEHNLWKSAYESAQAGGAQEPGAVATAAVKKQRAKKKKGFKKR</sequence>
<proteinExistence type="predicted"/>
<organism evidence="2">
    <name type="scientific">viral metagenome</name>
    <dbReference type="NCBI Taxonomy" id="1070528"/>
    <lineage>
        <taxon>unclassified sequences</taxon>
        <taxon>metagenomes</taxon>
        <taxon>organismal metagenomes</taxon>
    </lineage>
</organism>
<dbReference type="AlphaFoldDB" id="A0A6M3LL19"/>
<protein>
    <submittedName>
        <fullName evidence="2">Uncharacterized protein</fullName>
    </submittedName>
</protein>